<protein>
    <recommendedName>
        <fullName evidence="4">Dynamin family protein</fullName>
    </recommendedName>
</protein>
<name>A0A327XPD9_9RHOB</name>
<evidence type="ECO:0000313" key="2">
    <source>
        <dbReference type="EMBL" id="RAK10454.1"/>
    </source>
</evidence>
<evidence type="ECO:0008006" key="4">
    <source>
        <dbReference type="Google" id="ProtNLM"/>
    </source>
</evidence>
<gene>
    <name evidence="2" type="ORF">ATI53_105618</name>
</gene>
<evidence type="ECO:0000256" key="1">
    <source>
        <dbReference type="SAM" id="MobiDB-lite"/>
    </source>
</evidence>
<sequence>MTGASDVMRVTARLRALQGVPGVSPRLAANCAALAARLGEPVRIGLFGLPGAGKLALLDALCASRLAPLAPLPTLELAHGHELRTEAILPDGSAVQSVGLPDADTLSRAPAFLRVHAPLPALQGRRFLLVDCDADLREFAAALGWAAPRVDIALWCARGWSGLDAQLWGTAPESLANHAALVLTGDAAHAGGWHGAEGFEAVFRADPEGIARHLDQTAAEAAHHDLAAAEWMLQRHGLASEPIAKMPAGSAVASAAPNPAQRGPLPPTAPPTMRPTMPRALGQTLRQTAPETPPPDAKAELGRLFQYLRGAAARISDGLGDGPLSGEACRGLLDALAGIFDTLSERASDLDRAQETWPDLAAVLFEAQDMALLLRMEGGAEQAADAARLLLQLRHDMEVRLAA</sequence>
<organism evidence="2 3">
    <name type="scientific">Salipiger aestuarii</name>
    <dbReference type="NCBI Taxonomy" id="568098"/>
    <lineage>
        <taxon>Bacteria</taxon>
        <taxon>Pseudomonadati</taxon>
        <taxon>Pseudomonadota</taxon>
        <taxon>Alphaproteobacteria</taxon>
        <taxon>Rhodobacterales</taxon>
        <taxon>Roseobacteraceae</taxon>
        <taxon>Salipiger</taxon>
    </lineage>
</organism>
<feature type="compositionally biased region" description="Pro residues" evidence="1">
    <location>
        <begin position="264"/>
        <end position="273"/>
    </location>
</feature>
<proteinExistence type="predicted"/>
<feature type="region of interest" description="Disordered" evidence="1">
    <location>
        <begin position="250"/>
        <end position="274"/>
    </location>
</feature>
<accession>A0A327XPD9</accession>
<dbReference type="AlphaFoldDB" id="A0A327XPD9"/>
<dbReference type="EMBL" id="QLMG01000056">
    <property type="protein sequence ID" value="RAK10454.1"/>
    <property type="molecule type" value="Genomic_DNA"/>
</dbReference>
<keyword evidence="3" id="KW-1185">Reference proteome</keyword>
<dbReference type="RefSeq" id="WP_111551182.1">
    <property type="nucleotide sequence ID" value="NZ_LIQE01000058.1"/>
</dbReference>
<reference evidence="2 3" key="1">
    <citation type="submission" date="2018-06" db="EMBL/GenBank/DDBJ databases">
        <title>Genomic Encyclopedia of Archaeal and Bacterial Type Strains, Phase II (KMG-II): from individual species to whole genera.</title>
        <authorList>
            <person name="Goeker M."/>
        </authorList>
    </citation>
    <scope>NUCLEOTIDE SEQUENCE [LARGE SCALE GENOMIC DNA]</scope>
    <source>
        <strain evidence="2 3">DSM 22011</strain>
    </source>
</reference>
<evidence type="ECO:0000313" key="3">
    <source>
        <dbReference type="Proteomes" id="UP000249165"/>
    </source>
</evidence>
<dbReference type="Proteomes" id="UP000249165">
    <property type="component" value="Unassembled WGS sequence"/>
</dbReference>
<dbReference type="OrthoDB" id="7647819at2"/>
<comment type="caution">
    <text evidence="2">The sequence shown here is derived from an EMBL/GenBank/DDBJ whole genome shotgun (WGS) entry which is preliminary data.</text>
</comment>